<dbReference type="eggNOG" id="COG3679">
    <property type="taxonomic scope" value="Bacteria"/>
</dbReference>
<dbReference type="OrthoDB" id="9811402at2"/>
<dbReference type="PATRIC" id="fig|1423734.3.peg.792"/>
<name>X0PE82_9LACO</name>
<dbReference type="Proteomes" id="UP000051236">
    <property type="component" value="Unassembled WGS sequence"/>
</dbReference>
<dbReference type="AlphaFoldDB" id="X0PE82"/>
<dbReference type="SUPFAM" id="SSF158622">
    <property type="entry name" value="YheA/YmcA-like"/>
    <property type="match status" value="1"/>
</dbReference>
<reference evidence="2 3" key="1">
    <citation type="journal article" date="2015" name="Genome Announc.">
        <title>Expanding the biotechnology potential of lactobacilli through comparative genomics of 213 strains and associated genera.</title>
        <authorList>
            <person name="Sun Z."/>
            <person name="Harris H.M."/>
            <person name="McCann A."/>
            <person name="Guo C."/>
            <person name="Argimon S."/>
            <person name="Zhang W."/>
            <person name="Yang X."/>
            <person name="Jeffery I.B."/>
            <person name="Cooney J.C."/>
            <person name="Kagawa T.F."/>
            <person name="Liu W."/>
            <person name="Song Y."/>
            <person name="Salvetti E."/>
            <person name="Wrobel A."/>
            <person name="Rasinkangas P."/>
            <person name="Parkhill J."/>
            <person name="Rea M.C."/>
            <person name="O'Sullivan O."/>
            <person name="Ritari J."/>
            <person name="Douillard F.P."/>
            <person name="Paul Ross R."/>
            <person name="Yang R."/>
            <person name="Briner A.E."/>
            <person name="Felis G.E."/>
            <person name="de Vos W.M."/>
            <person name="Barrangou R."/>
            <person name="Klaenhammer T.R."/>
            <person name="Caufield P.W."/>
            <person name="Cui Y."/>
            <person name="Zhang H."/>
            <person name="O'Toole P.W."/>
        </authorList>
    </citation>
    <scope>NUCLEOTIDE SEQUENCE [LARGE SCALE GENOMIC DNA]</scope>
    <source>
        <strain evidence="2 3">DSM 18527</strain>
    </source>
</reference>
<dbReference type="InterPro" id="IPR023378">
    <property type="entry name" value="YheA/YmcA-like_dom_sf"/>
</dbReference>
<organism evidence="2 3">
    <name type="scientific">Agrilactobacillus composti DSM 18527 = JCM 14202</name>
    <dbReference type="NCBI Taxonomy" id="1423734"/>
    <lineage>
        <taxon>Bacteria</taxon>
        <taxon>Bacillati</taxon>
        <taxon>Bacillota</taxon>
        <taxon>Bacilli</taxon>
        <taxon>Lactobacillales</taxon>
        <taxon>Lactobacillaceae</taxon>
        <taxon>Agrilactobacillus</taxon>
    </lineage>
</organism>
<gene>
    <name evidence="2" type="ORF">FC83_GL000784</name>
</gene>
<keyword evidence="3" id="KW-1185">Reference proteome</keyword>
<accession>X0PE82</accession>
<dbReference type="Pfam" id="PF06133">
    <property type="entry name" value="Com_YlbF"/>
    <property type="match status" value="1"/>
</dbReference>
<comment type="similarity">
    <text evidence="1">Belongs to the UPF0342 family.</text>
</comment>
<dbReference type="EMBL" id="AZGA01000011">
    <property type="protein sequence ID" value="KRM35757.1"/>
    <property type="molecule type" value="Genomic_DNA"/>
</dbReference>
<dbReference type="Gene3D" id="1.20.1500.10">
    <property type="entry name" value="YheA/YmcA-like"/>
    <property type="match status" value="1"/>
</dbReference>
<comment type="caution">
    <text evidence="2">The sequence shown here is derived from an EMBL/GenBank/DDBJ whole genome shotgun (WGS) entry which is preliminary data.</text>
</comment>
<dbReference type="InterPro" id="IPR010368">
    <property type="entry name" value="Com_YlbF"/>
</dbReference>
<proteinExistence type="inferred from homology"/>
<dbReference type="RefSeq" id="WP_035452318.1">
    <property type="nucleotide sequence ID" value="NZ_AZGA01000011.1"/>
</dbReference>
<dbReference type="HAMAP" id="MF_01526">
    <property type="entry name" value="UPF0342"/>
    <property type="match status" value="1"/>
</dbReference>
<sequence>MAVNIYDTANKLEEELQQTEEFMLLQKAFADVKKDDFAFATFKKFQQLQMELQQQQMNGEEISDDKIKEIQDMSEQLSKYDSIKGLMDTERKMSTLMDDLNRIISKPIADIYKLQ</sequence>
<evidence type="ECO:0000313" key="2">
    <source>
        <dbReference type="EMBL" id="KRM35757.1"/>
    </source>
</evidence>
<dbReference type="STRING" id="1423734.FC83_GL000784"/>
<evidence type="ECO:0000256" key="1">
    <source>
        <dbReference type="HAMAP-Rule" id="MF_01526"/>
    </source>
</evidence>
<protein>
    <recommendedName>
        <fullName evidence="1">UPF0342 protein FC83_GL000784</fullName>
    </recommendedName>
</protein>
<evidence type="ECO:0000313" key="3">
    <source>
        <dbReference type="Proteomes" id="UP000051236"/>
    </source>
</evidence>